<evidence type="ECO:0000313" key="1">
    <source>
        <dbReference type="EMBL" id="MBW4360577.1"/>
    </source>
</evidence>
<organism evidence="1 2">
    <name type="scientific">Flavobacterium taihuense</name>
    <dbReference type="NCBI Taxonomy" id="2857508"/>
    <lineage>
        <taxon>Bacteria</taxon>
        <taxon>Pseudomonadati</taxon>
        <taxon>Bacteroidota</taxon>
        <taxon>Flavobacteriia</taxon>
        <taxon>Flavobacteriales</taxon>
        <taxon>Flavobacteriaceae</taxon>
        <taxon>Flavobacterium</taxon>
    </lineage>
</organism>
<sequence>MYNNFPRIYSLSTIGIKQHLNADYLFHPYRTDFSGESGSGKSMVADIIQLILIGSGEFKSATDGNKQRDVKGMLLDLKGKASSRGYVFLNIEVRSNSYVTIGAYIESTSNVAEMFIIQNGYDWEDLSPMSDPIMTKDLIIEDKIETINNLCDKFNKARMKVFNRKKYHHILYSNDILSLDLTKDETLRTYANILRSFSRGKGFKVESESIKKFLFGDEEQNSIMQRYSDEVNNINNDFHEHRRFQEEIELINEKENLLKVVVEKNKNFKTLYSEYLIKRFNYWTTEQNNAQIQLQTSSKDLAQNQVEHQYIENQLTQLRINDLGQLLLKKKKIEEGAQLSDETIAEIKNNYKEIQKFKEQVETVEKWMTENGNEIDEVKKWYKNQKQNDENKSNVLKFTYYLKSNGLLDTFEDSAWFLNFEEEEQKFQIDIITLEGKISNLESLSKFSDIANPESLLKWAVENLQFPISHSIESILIYFQKLDRKMPKLESRYLPFPGELFENLDIKDETDLGFWLNLDGVYEYIEYSKSQVLNTDNPDSITGPLSELKGGIESELKTVVQEKDQKIKYKDLLFKFSNLQDHIILYKKKDSLVNFCIDESIDITENRFEQFITLYSDKTNIYSHYNSLHGQYEDILKQEASYEEQKRAIEKLESTLFTGKKNIAIEVLETVIETEKELLLEKQKQLYTQLLKSEIKLADLENKYGDKTKTGDPVALLELRHKLDLEIMRLAKKTEEKSNFIASAKLELKSTEELNNEIFRSKIKLDTTLDEHLNPDEGGNNSLKNKAEIAKISYNEKLKSIIEKMSYQIDESISMGKLASLMLPTVFKSSAVDEDMIASNIAERLHKLALDIQEIGSRKIEILSSIFNEVYKTYSAHLTKVNDIDEYLKKKNKVITGGNRASLTAGKSIHYPESWLGTFRKQLANQMNNTGLFTELREEIDIDKMMIKAFQKIGGSPKVEPQDLMNPKSYFDLEFELKLENGEANSGSNGQTYTANALLCLARLSLIEEKNKKGLKIMSIDEAEGLGSNYDMLHELAKKENYQIITMAIETAGDIKAGDQFIYIMNENNLADMESYVPPLGIFSENIIEDINDYINSMPDDK</sequence>
<comment type="caution">
    <text evidence="1">The sequence shown here is derived from an EMBL/GenBank/DDBJ whole genome shotgun (WGS) entry which is preliminary data.</text>
</comment>
<keyword evidence="2" id="KW-1185">Reference proteome</keyword>
<protein>
    <submittedName>
        <fullName evidence="1">Uncharacterized protein</fullName>
    </submittedName>
</protein>
<reference evidence="1 2" key="1">
    <citation type="submission" date="2021-07" db="EMBL/GenBank/DDBJ databases">
        <title>Flavobacterium sp. nov. isolated from sediment on the Taihu Lake.</title>
        <authorList>
            <person name="Qu J.-H."/>
        </authorList>
    </citation>
    <scope>NUCLEOTIDE SEQUENCE [LARGE SCALE GENOMIC DNA]</scope>
    <source>
        <strain evidence="1 2">NAS39</strain>
    </source>
</reference>
<dbReference type="Proteomes" id="UP000812031">
    <property type="component" value="Unassembled WGS sequence"/>
</dbReference>
<name>A0ABS6XW36_9FLAO</name>
<dbReference type="EMBL" id="JAHWYN010000006">
    <property type="protein sequence ID" value="MBW4360577.1"/>
    <property type="molecule type" value="Genomic_DNA"/>
</dbReference>
<dbReference type="RefSeq" id="WP_219317062.1">
    <property type="nucleotide sequence ID" value="NZ_JAHWYN010000006.1"/>
</dbReference>
<evidence type="ECO:0000313" key="2">
    <source>
        <dbReference type="Proteomes" id="UP000812031"/>
    </source>
</evidence>
<gene>
    <name evidence="1" type="ORF">KZH69_08780</name>
</gene>
<proteinExistence type="predicted"/>
<accession>A0ABS6XW36</accession>